<dbReference type="AlphaFoldDB" id="A0A6A4TBK7"/>
<comment type="caution">
    <text evidence="2">The sequence shown here is derived from an EMBL/GenBank/DDBJ whole genome shotgun (WGS) entry which is preliminary data.</text>
</comment>
<evidence type="ECO:0000313" key="3">
    <source>
        <dbReference type="Proteomes" id="UP000438429"/>
    </source>
</evidence>
<organism evidence="2 3">
    <name type="scientific">Scophthalmus maximus</name>
    <name type="common">Turbot</name>
    <name type="synonym">Psetta maxima</name>
    <dbReference type="NCBI Taxonomy" id="52904"/>
    <lineage>
        <taxon>Eukaryota</taxon>
        <taxon>Metazoa</taxon>
        <taxon>Chordata</taxon>
        <taxon>Craniata</taxon>
        <taxon>Vertebrata</taxon>
        <taxon>Euteleostomi</taxon>
        <taxon>Actinopterygii</taxon>
        <taxon>Neopterygii</taxon>
        <taxon>Teleostei</taxon>
        <taxon>Neoteleostei</taxon>
        <taxon>Acanthomorphata</taxon>
        <taxon>Carangaria</taxon>
        <taxon>Pleuronectiformes</taxon>
        <taxon>Pleuronectoidei</taxon>
        <taxon>Scophthalmidae</taxon>
        <taxon>Scophthalmus</taxon>
    </lineage>
</organism>
<feature type="compositionally biased region" description="Polar residues" evidence="1">
    <location>
        <begin position="125"/>
        <end position="144"/>
    </location>
</feature>
<protein>
    <submittedName>
        <fullName evidence="2">Uncharacterized protein</fullName>
    </submittedName>
</protein>
<accession>A0A6A4TBK7</accession>
<dbReference type="EMBL" id="VEVO01000004">
    <property type="protein sequence ID" value="KAF0043393.1"/>
    <property type="molecule type" value="Genomic_DNA"/>
</dbReference>
<evidence type="ECO:0000313" key="2">
    <source>
        <dbReference type="EMBL" id="KAF0043393.1"/>
    </source>
</evidence>
<proteinExistence type="predicted"/>
<reference evidence="2 3" key="1">
    <citation type="submission" date="2019-06" db="EMBL/GenBank/DDBJ databases">
        <title>Draft genomes of female and male turbot (Scophthalmus maximus).</title>
        <authorList>
            <person name="Xu H."/>
            <person name="Xu X.-W."/>
            <person name="Shao C."/>
            <person name="Chen S."/>
        </authorList>
    </citation>
    <scope>NUCLEOTIDE SEQUENCE [LARGE SCALE GENOMIC DNA]</scope>
    <source>
        <strain evidence="2">Ysfricsl-2016a</strain>
        <tissue evidence="2">Blood</tissue>
    </source>
</reference>
<feature type="region of interest" description="Disordered" evidence="1">
    <location>
        <begin position="114"/>
        <end position="148"/>
    </location>
</feature>
<dbReference type="Proteomes" id="UP000438429">
    <property type="component" value="Unassembled WGS sequence"/>
</dbReference>
<gene>
    <name evidence="2" type="ORF">F2P81_004730</name>
</gene>
<name>A0A6A4TBK7_SCOMX</name>
<sequence>MHASKVTPGTDQTADSGRFLPFIWFCRARAKYVAEQLMSSECCMYDYSDVGGFPPNSPPGNSISIDLVRDRRDVQDNNMKTKEWNSRGFVSVNTVNIQICRPDRSRKDAAVARRRLNKSQDVKHTSITVPPKSNSSAVKLSQATDPPCRPARRGGVVFWSARGPGARGPERCRLTFTPGESEHSDLETLKCRCIRMRFPKYLFKQSGLRGRELEGLHPIHCGTFEVSAKSQCPFCETVPLDSSCCYL</sequence>
<evidence type="ECO:0000256" key="1">
    <source>
        <dbReference type="SAM" id="MobiDB-lite"/>
    </source>
</evidence>